<organism evidence="8 9">
    <name type="scientific">Bacteroides vicugnae</name>
    <dbReference type="NCBI Taxonomy" id="3037989"/>
    <lineage>
        <taxon>Bacteria</taxon>
        <taxon>Pseudomonadati</taxon>
        <taxon>Bacteroidota</taxon>
        <taxon>Bacteroidia</taxon>
        <taxon>Bacteroidales</taxon>
        <taxon>Bacteroidaceae</taxon>
        <taxon>Bacteroides</taxon>
    </lineage>
</organism>
<evidence type="ECO:0000259" key="7">
    <source>
        <dbReference type="Pfam" id="PF07980"/>
    </source>
</evidence>
<comment type="caution">
    <text evidence="8">The sequence shown here is derived from an EMBL/GenBank/DDBJ whole genome shotgun (WGS) entry which is preliminary data.</text>
</comment>
<comment type="similarity">
    <text evidence="2">Belongs to the SusD family.</text>
</comment>
<dbReference type="InterPro" id="IPR012944">
    <property type="entry name" value="SusD_RagB_dom"/>
</dbReference>
<keyword evidence="3 6" id="KW-0732">Signal</keyword>
<feature type="domain" description="RagB/SusD" evidence="7">
    <location>
        <begin position="347"/>
        <end position="592"/>
    </location>
</feature>
<evidence type="ECO:0000256" key="3">
    <source>
        <dbReference type="ARBA" id="ARBA00022729"/>
    </source>
</evidence>
<dbReference type="PROSITE" id="PS51257">
    <property type="entry name" value="PROKAR_LIPOPROTEIN"/>
    <property type="match status" value="1"/>
</dbReference>
<name>A0ABU5HML6_9BACE</name>
<accession>A0ABU5HML6</accession>
<evidence type="ECO:0000256" key="1">
    <source>
        <dbReference type="ARBA" id="ARBA00004442"/>
    </source>
</evidence>
<keyword evidence="5" id="KW-0998">Cell outer membrane</keyword>
<evidence type="ECO:0000313" key="9">
    <source>
        <dbReference type="Proteomes" id="UP001292913"/>
    </source>
</evidence>
<dbReference type="Proteomes" id="UP001292913">
    <property type="component" value="Unassembled WGS sequence"/>
</dbReference>
<feature type="chain" id="PRO_5047416154" evidence="6">
    <location>
        <begin position="22"/>
        <end position="592"/>
    </location>
</feature>
<comment type="subcellular location">
    <subcellularLocation>
        <location evidence="1">Cell outer membrane</location>
    </subcellularLocation>
</comment>
<sequence length="592" mass="67219">MKNMIKILSVWSIGVSLFACSDLTFGDKFLGDQPESSGATLDSMFNSKANADKVLTQAYCYLPYGLPTKSGAGYNKLGVNILEALTDLYSSYRNMSSDGPVNLYYNGMLSPNIASNLQGCEAYRFGSQLEYHAIRYAYLYIENLPKVPNMTEAERNERIAEAKTLIALSYAEMLRYVGGVPILTTYVDPNDDMNFPRATFDATVKHIIGLLDEAIPYLNWKQKDIDDGRMTKAGAMGLKIRVLLFAASPTFNGPKWREDANEYTCYGNYDLQRWKDVVTACDDFMKALDLNGEYGLTMPTEATPEARRLAYRSGYYDRGGTEVLISVRRGYAPSIHQNIYDQRYYSGPTLNYVNMFPWSDGKDFDENFNWSNPSKQPFFDADGTPLRDPRLYETVAVPGDKYFNGTPPPIYTNHPNYRNDGTGFLMMKFILTDKGVRDNRPVQWPYLRLPEVLLSYAEALNEVNNGPTATAYSCINQVRARVGLSAIPTSGMDKKKFLTAILKERALEFGFEEVRWFDMVRRGMAEDFKKTLYGLVTTGNDANNPTAFTFKEVFKLPTTRYWSSNWDTKWYLQPIPQNEINKAYGMTQNPGW</sequence>
<evidence type="ECO:0000313" key="8">
    <source>
        <dbReference type="EMBL" id="MDY7257427.1"/>
    </source>
</evidence>
<evidence type="ECO:0000256" key="4">
    <source>
        <dbReference type="ARBA" id="ARBA00023136"/>
    </source>
</evidence>
<dbReference type="SUPFAM" id="SSF48452">
    <property type="entry name" value="TPR-like"/>
    <property type="match status" value="1"/>
</dbReference>
<reference evidence="8 9" key="1">
    <citation type="submission" date="2023-04" db="EMBL/GenBank/DDBJ databases">
        <title>Bacteroides pacosi sp. nov., isolated from the fecal material of an alpaca.</title>
        <authorList>
            <person name="Miller S."/>
            <person name="Hendry M."/>
            <person name="King J."/>
            <person name="Sankaranarayanan K."/>
            <person name="Lawson P.A."/>
        </authorList>
    </citation>
    <scope>NUCLEOTIDE SEQUENCE [LARGE SCALE GENOMIC DNA]</scope>
    <source>
        <strain evidence="8 9">A2-P53</strain>
    </source>
</reference>
<proteinExistence type="inferred from homology"/>
<feature type="signal peptide" evidence="6">
    <location>
        <begin position="1"/>
        <end position="21"/>
    </location>
</feature>
<gene>
    <name evidence="8" type="ORF">QHG74_06835</name>
</gene>
<keyword evidence="4" id="KW-0472">Membrane</keyword>
<evidence type="ECO:0000256" key="5">
    <source>
        <dbReference type="ARBA" id="ARBA00023237"/>
    </source>
</evidence>
<evidence type="ECO:0000256" key="6">
    <source>
        <dbReference type="SAM" id="SignalP"/>
    </source>
</evidence>
<dbReference type="Pfam" id="PF07980">
    <property type="entry name" value="SusD_RagB"/>
    <property type="match status" value="1"/>
</dbReference>
<evidence type="ECO:0000256" key="2">
    <source>
        <dbReference type="ARBA" id="ARBA00006275"/>
    </source>
</evidence>
<dbReference type="EMBL" id="JARZAK010000003">
    <property type="protein sequence ID" value="MDY7257427.1"/>
    <property type="molecule type" value="Genomic_DNA"/>
</dbReference>
<protein>
    <submittedName>
        <fullName evidence="8">RagB/SusD family nutrient uptake outer membrane protein</fullName>
    </submittedName>
</protein>
<dbReference type="InterPro" id="IPR011990">
    <property type="entry name" value="TPR-like_helical_dom_sf"/>
</dbReference>
<dbReference type="RefSeq" id="WP_322020761.1">
    <property type="nucleotide sequence ID" value="NZ_JARZAL010000002.1"/>
</dbReference>
<keyword evidence="9" id="KW-1185">Reference proteome</keyword>
<dbReference type="Gene3D" id="1.25.40.390">
    <property type="match status" value="1"/>
</dbReference>